<keyword evidence="1" id="KW-0805">Transcription regulation</keyword>
<name>A0A1G6Z963_9SPHI</name>
<dbReference type="RefSeq" id="WP_090771442.1">
    <property type="nucleotide sequence ID" value="NZ_FMZH01000010.1"/>
</dbReference>
<feature type="domain" description="HTH araC/xylS-type" evidence="4">
    <location>
        <begin position="182"/>
        <end position="282"/>
    </location>
</feature>
<dbReference type="InterPro" id="IPR018060">
    <property type="entry name" value="HTH_AraC"/>
</dbReference>
<dbReference type="Pfam" id="PF12833">
    <property type="entry name" value="HTH_18"/>
    <property type="match status" value="1"/>
</dbReference>
<organism evidence="5 6">
    <name type="scientific">Pedobacter soli</name>
    <dbReference type="NCBI Taxonomy" id="390242"/>
    <lineage>
        <taxon>Bacteria</taxon>
        <taxon>Pseudomonadati</taxon>
        <taxon>Bacteroidota</taxon>
        <taxon>Sphingobacteriia</taxon>
        <taxon>Sphingobacteriales</taxon>
        <taxon>Sphingobacteriaceae</taxon>
        <taxon>Pedobacter</taxon>
    </lineage>
</organism>
<evidence type="ECO:0000256" key="2">
    <source>
        <dbReference type="ARBA" id="ARBA00023125"/>
    </source>
</evidence>
<gene>
    <name evidence="5" type="ORF">SAMN04488024_11026</name>
</gene>
<dbReference type="PANTHER" id="PTHR43280:SF2">
    <property type="entry name" value="HTH-TYPE TRANSCRIPTIONAL REGULATOR EXSA"/>
    <property type="match status" value="1"/>
</dbReference>
<dbReference type="GO" id="GO:0043565">
    <property type="term" value="F:sequence-specific DNA binding"/>
    <property type="evidence" value="ECO:0007669"/>
    <property type="project" value="InterPro"/>
</dbReference>
<dbReference type="PROSITE" id="PS01124">
    <property type="entry name" value="HTH_ARAC_FAMILY_2"/>
    <property type="match status" value="1"/>
</dbReference>
<dbReference type="SUPFAM" id="SSF51215">
    <property type="entry name" value="Regulatory protein AraC"/>
    <property type="match status" value="1"/>
</dbReference>
<dbReference type="STRING" id="390242.SAMN04488024_11026"/>
<dbReference type="Gene3D" id="2.60.120.10">
    <property type="entry name" value="Jelly Rolls"/>
    <property type="match status" value="1"/>
</dbReference>
<dbReference type="EMBL" id="FMZH01000010">
    <property type="protein sequence ID" value="SDD99229.1"/>
    <property type="molecule type" value="Genomic_DNA"/>
</dbReference>
<dbReference type="Gene3D" id="1.10.10.60">
    <property type="entry name" value="Homeodomain-like"/>
    <property type="match status" value="2"/>
</dbReference>
<dbReference type="InterPro" id="IPR037923">
    <property type="entry name" value="HTH-like"/>
</dbReference>
<dbReference type="PANTHER" id="PTHR43280">
    <property type="entry name" value="ARAC-FAMILY TRANSCRIPTIONAL REGULATOR"/>
    <property type="match status" value="1"/>
</dbReference>
<dbReference type="InterPro" id="IPR014710">
    <property type="entry name" value="RmlC-like_jellyroll"/>
</dbReference>
<keyword evidence="2" id="KW-0238">DNA-binding</keyword>
<evidence type="ECO:0000259" key="4">
    <source>
        <dbReference type="PROSITE" id="PS01124"/>
    </source>
</evidence>
<dbReference type="AlphaFoldDB" id="A0A1G6Z963"/>
<dbReference type="InterPro" id="IPR009057">
    <property type="entry name" value="Homeodomain-like_sf"/>
</dbReference>
<dbReference type="SMART" id="SM00342">
    <property type="entry name" value="HTH_ARAC"/>
    <property type="match status" value="1"/>
</dbReference>
<proteinExistence type="predicted"/>
<dbReference type="Pfam" id="PF02311">
    <property type="entry name" value="AraC_binding"/>
    <property type="match status" value="1"/>
</dbReference>
<evidence type="ECO:0000256" key="3">
    <source>
        <dbReference type="ARBA" id="ARBA00023163"/>
    </source>
</evidence>
<sequence>MKNFSLFQELDISTHLWNKEIHGNHRHNFFEILYVFEGKGRHMINGVAHKYTGNNLFLLMPGDEHYLDIEIQTRFCVLIFNRSYFTHENTGANLNFSSIFRKVEFILQNANHLKQNKEGKDSDDILIKILIENIIHEREKKDFFHEIIIKNTIFQILCLIARQIKNNVVTDFIAKGSDADIAEIVFYLQEHIYENEELRLDKLSQVFNKSRNYLSTYFKRHTGYSIKEYIQHYKLNLIKSRLQHSQLTVQQLAYEFSFTDENHLNKFLKQRLGMTATDFRKNAP</sequence>
<evidence type="ECO:0000313" key="6">
    <source>
        <dbReference type="Proteomes" id="UP000199455"/>
    </source>
</evidence>
<dbReference type="Proteomes" id="UP000199455">
    <property type="component" value="Unassembled WGS sequence"/>
</dbReference>
<accession>A0A1G6Z963</accession>
<evidence type="ECO:0000313" key="5">
    <source>
        <dbReference type="EMBL" id="SDD99229.1"/>
    </source>
</evidence>
<dbReference type="InterPro" id="IPR003313">
    <property type="entry name" value="AraC-bd"/>
</dbReference>
<reference evidence="6" key="1">
    <citation type="submission" date="2016-10" db="EMBL/GenBank/DDBJ databases">
        <authorList>
            <person name="Varghese N."/>
            <person name="Submissions S."/>
        </authorList>
    </citation>
    <scope>NUCLEOTIDE SEQUENCE [LARGE SCALE GENOMIC DNA]</scope>
    <source>
        <strain evidence="6">DSM 18609</strain>
    </source>
</reference>
<keyword evidence="3" id="KW-0804">Transcription</keyword>
<evidence type="ECO:0000256" key="1">
    <source>
        <dbReference type="ARBA" id="ARBA00023015"/>
    </source>
</evidence>
<protein>
    <submittedName>
        <fullName evidence="5">Transcriptional regulator, AraC family</fullName>
    </submittedName>
</protein>
<dbReference type="SUPFAM" id="SSF46689">
    <property type="entry name" value="Homeodomain-like"/>
    <property type="match status" value="2"/>
</dbReference>
<keyword evidence="6" id="KW-1185">Reference proteome</keyword>
<dbReference type="GO" id="GO:0003700">
    <property type="term" value="F:DNA-binding transcription factor activity"/>
    <property type="evidence" value="ECO:0007669"/>
    <property type="project" value="InterPro"/>
</dbReference>